<dbReference type="EMBL" id="CP032452">
    <property type="protein sequence ID" value="QEZ68457.1"/>
    <property type="molecule type" value="Genomic_DNA"/>
</dbReference>
<protein>
    <recommendedName>
        <fullName evidence="3">Apea-like HEPN domain-containing protein</fullName>
    </recommendedName>
</protein>
<evidence type="ECO:0000313" key="1">
    <source>
        <dbReference type="EMBL" id="QEZ68457.1"/>
    </source>
</evidence>
<name>A0A5P3XBV1_PARBF</name>
<accession>A0A5P3XBV1</accession>
<proteinExistence type="predicted"/>
<dbReference type="Proteomes" id="UP000326961">
    <property type="component" value="Chromosome"/>
</dbReference>
<organism evidence="1 2">
    <name type="scientific">Paraclostridium bifermentans</name>
    <name type="common">Clostridium bifermentans</name>
    <dbReference type="NCBI Taxonomy" id="1490"/>
    <lineage>
        <taxon>Bacteria</taxon>
        <taxon>Bacillati</taxon>
        <taxon>Bacillota</taxon>
        <taxon>Clostridia</taxon>
        <taxon>Peptostreptococcales</taxon>
        <taxon>Peptostreptococcaceae</taxon>
        <taxon>Paraclostridium</taxon>
    </lineage>
</organism>
<dbReference type="RefSeq" id="WP_150886218.1">
    <property type="nucleotide sequence ID" value="NZ_CP032452.1"/>
</dbReference>
<gene>
    <name evidence="1" type="ORF">D4A35_05695</name>
</gene>
<sequence length="611" mass="72364">MSQKNKYSSYKYFMYSMLEYFKNKEFKLEERNFGSIRQLLNDYIEIYNQIKSNTGDSSKLKRSLDALEDNILFYFKNTKLSKHKFLSKDIEKIELIFKKGNQSLNTEAYFSLTAFIKKMNNINILNVWIDILKSDYTVNFDDIDKLMDCYISELLFEGYSLKYLEEFWLNEFKDLKDCKDEESILVQVEKFRVLSKIKDSKYDIVLNLNIPISLKEELEKGENLNINKLVYKIFELESNRHLVKHIESKSFFKSSKATTLKTKVKAPDKYRAMYIAVNNIINYLDVYKVIDNSINNNIKVALLESEEYKAYNINELMKYSRVLSSREREDIVDFILLREDFRKNNIKSTSIDNIENIINILQKINELTIDNRLLNCWNSVEGITRFYKDSKSNINAVNSIMPKVISMYIIKQKMNCLWDRIYPLIKKDIINDPRLNDCISSKNNKKYNKIKFATYLLKDESAKWLYENTCTNIIICRKVAELNSLLKDPKKLEQYVEMKMKCIEHNINSIYRLRNNLVHSGGNVNINMENYTQRLQYYLNCILGTLIHHMKRNPDLTIPEVLYSIINSHDEYMANIKSLKGKVKGKKGKELEDIIIDYGVENIAFIKYLYI</sequence>
<reference evidence="1 2" key="1">
    <citation type="submission" date="2018-09" db="EMBL/GenBank/DDBJ databases">
        <title>A clostridial neurotoxin that targets Anopheles mosquitoes.</title>
        <authorList>
            <person name="Contreras E."/>
            <person name="Masuyer G."/>
            <person name="Qureshi N."/>
            <person name="Chawla S."/>
            <person name="Lim H.L."/>
            <person name="Chen J."/>
            <person name="Stenmark P."/>
            <person name="Gill S."/>
        </authorList>
    </citation>
    <scope>NUCLEOTIDE SEQUENCE [LARGE SCALE GENOMIC DNA]</scope>
    <source>
        <strain evidence="1 2">Cbm</strain>
    </source>
</reference>
<dbReference type="AlphaFoldDB" id="A0A5P3XBV1"/>
<evidence type="ECO:0000313" key="2">
    <source>
        <dbReference type="Proteomes" id="UP000326961"/>
    </source>
</evidence>
<evidence type="ECO:0008006" key="3">
    <source>
        <dbReference type="Google" id="ProtNLM"/>
    </source>
</evidence>